<gene>
    <name evidence="13" type="ORF">FH972_013483</name>
</gene>
<dbReference type="PROSITE" id="PS50071">
    <property type="entry name" value="HOMEOBOX_2"/>
    <property type="match status" value="1"/>
</dbReference>
<name>A0A5N6RAB6_9ROSI</name>
<dbReference type="OrthoDB" id="6159439at2759"/>
<feature type="domain" description="Homeobox" evidence="12">
    <location>
        <begin position="39"/>
        <end position="99"/>
    </location>
</feature>
<evidence type="ECO:0000256" key="7">
    <source>
        <dbReference type="ARBA" id="ARBA00023242"/>
    </source>
</evidence>
<dbReference type="GO" id="GO:0000981">
    <property type="term" value="F:DNA-binding transcription factor activity, RNA polymerase II-specific"/>
    <property type="evidence" value="ECO:0007669"/>
    <property type="project" value="InterPro"/>
</dbReference>
<keyword evidence="10" id="KW-0175">Coiled coil</keyword>
<feature type="coiled-coil region" evidence="10">
    <location>
        <begin position="98"/>
        <end position="132"/>
    </location>
</feature>
<keyword evidence="4 8" id="KW-0238">DNA-binding</keyword>
<dbReference type="Pfam" id="PF00046">
    <property type="entry name" value="Homeodomain"/>
    <property type="match status" value="1"/>
</dbReference>
<dbReference type="InterPro" id="IPR003106">
    <property type="entry name" value="Leu_zip_homeo"/>
</dbReference>
<dbReference type="PROSITE" id="PS00027">
    <property type="entry name" value="HOMEOBOX_1"/>
    <property type="match status" value="1"/>
</dbReference>
<keyword evidence="5 8" id="KW-0371">Homeobox</keyword>
<evidence type="ECO:0000256" key="8">
    <source>
        <dbReference type="PROSITE-ProRule" id="PRU00108"/>
    </source>
</evidence>
<evidence type="ECO:0000256" key="5">
    <source>
        <dbReference type="ARBA" id="ARBA00023155"/>
    </source>
</evidence>
<dbReference type="GO" id="GO:0005634">
    <property type="term" value="C:nucleus"/>
    <property type="evidence" value="ECO:0007669"/>
    <property type="project" value="UniProtKB-SubCell"/>
</dbReference>
<dbReference type="Pfam" id="PF02183">
    <property type="entry name" value="HALZ"/>
    <property type="match status" value="1"/>
</dbReference>
<dbReference type="SUPFAM" id="SSF46689">
    <property type="entry name" value="Homeodomain-like"/>
    <property type="match status" value="1"/>
</dbReference>
<dbReference type="InterPro" id="IPR017970">
    <property type="entry name" value="Homeobox_CS"/>
</dbReference>
<comment type="similarity">
    <text evidence="2">Belongs to the HD-ZIP homeobox family. Class II subfamily.</text>
</comment>
<keyword evidence="14" id="KW-1185">Reference proteome</keyword>
<feature type="compositionally biased region" description="Basic and acidic residues" evidence="11">
    <location>
        <begin position="10"/>
        <end position="21"/>
    </location>
</feature>
<dbReference type="Proteomes" id="UP000327013">
    <property type="component" value="Chromosome 5"/>
</dbReference>
<evidence type="ECO:0000256" key="11">
    <source>
        <dbReference type="SAM" id="MobiDB-lite"/>
    </source>
</evidence>
<evidence type="ECO:0000259" key="12">
    <source>
        <dbReference type="PROSITE" id="PS50071"/>
    </source>
</evidence>
<dbReference type="InterPro" id="IPR050762">
    <property type="entry name" value="HD-ZIP_Homeobox_LZ_Class_II"/>
</dbReference>
<dbReference type="InterPro" id="IPR009057">
    <property type="entry name" value="Homeodomain-like_sf"/>
</dbReference>
<dbReference type="SMART" id="SM00389">
    <property type="entry name" value="HOX"/>
    <property type="match status" value="1"/>
</dbReference>
<protein>
    <recommendedName>
        <fullName evidence="12">Homeobox domain-containing protein</fullName>
    </recommendedName>
</protein>
<evidence type="ECO:0000256" key="9">
    <source>
        <dbReference type="RuleBase" id="RU000682"/>
    </source>
</evidence>
<evidence type="ECO:0000256" key="3">
    <source>
        <dbReference type="ARBA" id="ARBA00023015"/>
    </source>
</evidence>
<keyword evidence="3" id="KW-0805">Transcription regulation</keyword>
<evidence type="ECO:0000313" key="14">
    <source>
        <dbReference type="Proteomes" id="UP000327013"/>
    </source>
</evidence>
<dbReference type="Gene3D" id="1.10.10.60">
    <property type="entry name" value="Homeodomain-like"/>
    <property type="match status" value="1"/>
</dbReference>
<evidence type="ECO:0000256" key="4">
    <source>
        <dbReference type="ARBA" id="ARBA00023125"/>
    </source>
</evidence>
<reference evidence="13 14" key="1">
    <citation type="submission" date="2019-06" db="EMBL/GenBank/DDBJ databases">
        <title>A chromosomal-level reference genome of Carpinus fangiana (Coryloideae, Betulaceae).</title>
        <authorList>
            <person name="Yang X."/>
            <person name="Wang Z."/>
            <person name="Zhang L."/>
            <person name="Hao G."/>
            <person name="Liu J."/>
            <person name="Yang Y."/>
        </authorList>
    </citation>
    <scope>NUCLEOTIDE SEQUENCE [LARGE SCALE GENOMIC DNA]</scope>
    <source>
        <strain evidence="13">Cfa_2016G</strain>
        <tissue evidence="13">Leaf</tissue>
    </source>
</reference>
<proteinExistence type="inferred from homology"/>
<dbReference type="SMART" id="SM00340">
    <property type="entry name" value="HALZ"/>
    <property type="match status" value="1"/>
</dbReference>
<sequence length="185" mass="21544">MFPTEGAANVDHKADRSLKFDGDDEYPNMENDSDNHRNKDCRRKKLRLSKDQSFFLEDCFKLHSTLSPAQKQAIAGQLNLKPRQVEVWFQNKRARTKLKQTEVDCEFLKKCCERLRDENRRLKRELVELRSLKVGSSSPLYMQLPKAATLRMCPRCEKIVNASEGKNAAVFDAADRRDTKLHWTI</sequence>
<organism evidence="13 14">
    <name type="scientific">Carpinus fangiana</name>
    <dbReference type="NCBI Taxonomy" id="176857"/>
    <lineage>
        <taxon>Eukaryota</taxon>
        <taxon>Viridiplantae</taxon>
        <taxon>Streptophyta</taxon>
        <taxon>Embryophyta</taxon>
        <taxon>Tracheophyta</taxon>
        <taxon>Spermatophyta</taxon>
        <taxon>Magnoliopsida</taxon>
        <taxon>eudicotyledons</taxon>
        <taxon>Gunneridae</taxon>
        <taxon>Pentapetalae</taxon>
        <taxon>rosids</taxon>
        <taxon>fabids</taxon>
        <taxon>Fagales</taxon>
        <taxon>Betulaceae</taxon>
        <taxon>Carpinus</taxon>
    </lineage>
</organism>
<keyword evidence="6" id="KW-0804">Transcription</keyword>
<keyword evidence="7 8" id="KW-0539">Nucleus</keyword>
<evidence type="ECO:0000256" key="6">
    <source>
        <dbReference type="ARBA" id="ARBA00023163"/>
    </source>
</evidence>
<evidence type="ECO:0000313" key="13">
    <source>
        <dbReference type="EMBL" id="KAE8056738.1"/>
    </source>
</evidence>
<dbReference type="AlphaFoldDB" id="A0A5N6RAB6"/>
<dbReference type="InterPro" id="IPR001356">
    <property type="entry name" value="HD"/>
</dbReference>
<evidence type="ECO:0000256" key="2">
    <source>
        <dbReference type="ARBA" id="ARBA00006074"/>
    </source>
</evidence>
<dbReference type="CDD" id="cd00086">
    <property type="entry name" value="homeodomain"/>
    <property type="match status" value="1"/>
</dbReference>
<dbReference type="PANTHER" id="PTHR45714">
    <property type="entry name" value="HOMEOBOX-LEUCINE ZIPPER PROTEIN HAT14"/>
    <property type="match status" value="1"/>
</dbReference>
<dbReference type="EMBL" id="CM017325">
    <property type="protein sequence ID" value="KAE8056738.1"/>
    <property type="molecule type" value="Genomic_DNA"/>
</dbReference>
<feature type="DNA-binding region" description="Homeobox" evidence="8">
    <location>
        <begin position="41"/>
        <end position="100"/>
    </location>
</feature>
<comment type="subcellular location">
    <subcellularLocation>
        <location evidence="1 8 9">Nucleus</location>
    </subcellularLocation>
</comment>
<dbReference type="GO" id="GO:0043565">
    <property type="term" value="F:sequence-specific DNA binding"/>
    <property type="evidence" value="ECO:0007669"/>
    <property type="project" value="InterPro"/>
</dbReference>
<dbReference type="PANTHER" id="PTHR45714:SF72">
    <property type="entry name" value="HOMEOBOX-LEUCINE ZIPPER PROTEIN HOX26-RELATED"/>
    <property type="match status" value="1"/>
</dbReference>
<feature type="region of interest" description="Disordered" evidence="11">
    <location>
        <begin position="1"/>
        <end position="38"/>
    </location>
</feature>
<evidence type="ECO:0000256" key="1">
    <source>
        <dbReference type="ARBA" id="ARBA00004123"/>
    </source>
</evidence>
<accession>A0A5N6RAB6</accession>
<evidence type="ECO:0000256" key="10">
    <source>
        <dbReference type="SAM" id="Coils"/>
    </source>
</evidence>